<organism evidence="9 10">
    <name type="scientific">Isobaculum melis</name>
    <dbReference type="NCBI Taxonomy" id="142588"/>
    <lineage>
        <taxon>Bacteria</taxon>
        <taxon>Bacillati</taxon>
        <taxon>Bacillota</taxon>
        <taxon>Bacilli</taxon>
        <taxon>Lactobacillales</taxon>
        <taxon>Carnobacteriaceae</taxon>
        <taxon>Isobaculum</taxon>
    </lineage>
</organism>
<feature type="transmembrane region" description="Helical" evidence="7">
    <location>
        <begin position="101"/>
        <end position="125"/>
    </location>
</feature>
<evidence type="ECO:0000313" key="10">
    <source>
        <dbReference type="Proteomes" id="UP000198948"/>
    </source>
</evidence>
<feature type="transmembrane region" description="Helical" evidence="7">
    <location>
        <begin position="285"/>
        <end position="304"/>
    </location>
</feature>
<dbReference type="PANTHER" id="PTHR23517:SF10">
    <property type="entry name" value="MAJOR FACILITATOR SUPERFAMILY (MFS) PROFILE DOMAIN-CONTAINING PROTEIN"/>
    <property type="match status" value="1"/>
</dbReference>
<feature type="transmembrane region" description="Helical" evidence="7">
    <location>
        <begin position="255"/>
        <end position="273"/>
    </location>
</feature>
<keyword evidence="6 7" id="KW-0472">Membrane</keyword>
<reference evidence="9 10" key="1">
    <citation type="submission" date="2016-10" db="EMBL/GenBank/DDBJ databases">
        <authorList>
            <person name="de Groot N.N."/>
        </authorList>
    </citation>
    <scope>NUCLEOTIDE SEQUENCE [LARGE SCALE GENOMIC DNA]</scope>
    <source>
        <strain evidence="9 10">DSM 13760</strain>
    </source>
</reference>
<feature type="transmembrane region" description="Helical" evidence="7">
    <location>
        <begin position="373"/>
        <end position="393"/>
    </location>
</feature>
<feature type="transmembrane region" description="Helical" evidence="7">
    <location>
        <begin position="12"/>
        <end position="35"/>
    </location>
</feature>
<evidence type="ECO:0000256" key="2">
    <source>
        <dbReference type="ARBA" id="ARBA00022448"/>
    </source>
</evidence>
<dbReference type="GO" id="GO:0005886">
    <property type="term" value="C:plasma membrane"/>
    <property type="evidence" value="ECO:0007669"/>
    <property type="project" value="UniProtKB-SubCell"/>
</dbReference>
<dbReference type="RefSeq" id="WP_092653251.1">
    <property type="nucleotide sequence ID" value="NZ_FOHA01000015.1"/>
</dbReference>
<name>A0A1H9TQI6_9LACT</name>
<dbReference type="Pfam" id="PF07690">
    <property type="entry name" value="MFS_1"/>
    <property type="match status" value="1"/>
</dbReference>
<evidence type="ECO:0000256" key="7">
    <source>
        <dbReference type="SAM" id="Phobius"/>
    </source>
</evidence>
<dbReference type="CDD" id="cd17329">
    <property type="entry name" value="MFS_MdtH_MDR_like"/>
    <property type="match status" value="1"/>
</dbReference>
<proteinExistence type="predicted"/>
<evidence type="ECO:0000313" key="9">
    <source>
        <dbReference type="EMBL" id="SER99416.1"/>
    </source>
</evidence>
<keyword evidence="4 7" id="KW-0812">Transmembrane</keyword>
<evidence type="ECO:0000256" key="1">
    <source>
        <dbReference type="ARBA" id="ARBA00004651"/>
    </source>
</evidence>
<comment type="subcellular location">
    <subcellularLocation>
        <location evidence="1">Cell membrane</location>
        <topology evidence="1">Multi-pass membrane protein</topology>
    </subcellularLocation>
</comment>
<sequence>MLKKTGLPRDLWIVAIGMVLLYTGLSFIWPFNMLYMTKELGMSETSAAMALLINSGIGIIASLIGGLIFDRLSGFISLSIGTIILVVTTGSLFLFHGYPFFLWNIWAVSVAMGMVFSGLYAAAGLTHPTGGRTGFNSIYVAQNVGVAVGPFLAGFLSKEHLGNVYIGAFAFAIIYAVFFFIFFPKIDWKSEKVASSETKHHQKGGVREHPTKFGVLAMLLLLLTYLFCQLPHVQWQSNLSTYMVQVKGLTNGEYGNLWSINGGLIVLGQLFLIPLVRKFKERLKVQIYIGIALFTLSFVVAMQASHYTGFLIGMIFLTLGEMFAWPAIPTIAYQLAPKGHAGLYQGLVNGVATAARMLAPYLGAIVVTQLGGIQALFVAIFILLALAVISITLQQRVQRLDEKRSK</sequence>
<dbReference type="SUPFAM" id="SSF103473">
    <property type="entry name" value="MFS general substrate transporter"/>
    <property type="match status" value="1"/>
</dbReference>
<evidence type="ECO:0000256" key="3">
    <source>
        <dbReference type="ARBA" id="ARBA00022475"/>
    </source>
</evidence>
<dbReference type="PROSITE" id="PS50850">
    <property type="entry name" value="MFS"/>
    <property type="match status" value="1"/>
</dbReference>
<accession>A0A1H9TQI6</accession>
<feature type="transmembrane region" description="Helical" evidence="7">
    <location>
        <begin position="47"/>
        <end position="68"/>
    </location>
</feature>
<feature type="transmembrane region" description="Helical" evidence="7">
    <location>
        <begin position="213"/>
        <end position="235"/>
    </location>
</feature>
<evidence type="ECO:0000256" key="4">
    <source>
        <dbReference type="ARBA" id="ARBA00022692"/>
    </source>
</evidence>
<dbReference type="GO" id="GO:0022857">
    <property type="term" value="F:transmembrane transporter activity"/>
    <property type="evidence" value="ECO:0007669"/>
    <property type="project" value="InterPro"/>
</dbReference>
<gene>
    <name evidence="9" type="ORF">SAMN04488559_11566</name>
</gene>
<dbReference type="Gene3D" id="1.20.1250.20">
    <property type="entry name" value="MFS general substrate transporter like domains"/>
    <property type="match status" value="2"/>
</dbReference>
<feature type="domain" description="Major facilitator superfamily (MFS) profile" evidence="8">
    <location>
        <begin position="10"/>
        <end position="398"/>
    </location>
</feature>
<keyword evidence="3" id="KW-1003">Cell membrane</keyword>
<keyword evidence="5 7" id="KW-1133">Transmembrane helix</keyword>
<dbReference type="EMBL" id="FOHA01000015">
    <property type="protein sequence ID" value="SER99416.1"/>
    <property type="molecule type" value="Genomic_DNA"/>
</dbReference>
<feature type="transmembrane region" description="Helical" evidence="7">
    <location>
        <begin position="75"/>
        <end position="95"/>
    </location>
</feature>
<dbReference type="PANTHER" id="PTHR23517">
    <property type="entry name" value="RESISTANCE PROTEIN MDTM, PUTATIVE-RELATED-RELATED"/>
    <property type="match status" value="1"/>
</dbReference>
<dbReference type="OrthoDB" id="3268460at2"/>
<keyword evidence="2" id="KW-0813">Transport</keyword>
<feature type="transmembrane region" description="Helical" evidence="7">
    <location>
        <begin position="310"/>
        <end position="335"/>
    </location>
</feature>
<dbReference type="InterPro" id="IPR036259">
    <property type="entry name" value="MFS_trans_sf"/>
</dbReference>
<dbReference type="AlphaFoldDB" id="A0A1H9TQI6"/>
<evidence type="ECO:0000259" key="8">
    <source>
        <dbReference type="PROSITE" id="PS50850"/>
    </source>
</evidence>
<feature type="transmembrane region" description="Helical" evidence="7">
    <location>
        <begin position="347"/>
        <end position="367"/>
    </location>
</feature>
<feature type="transmembrane region" description="Helical" evidence="7">
    <location>
        <begin position="162"/>
        <end position="183"/>
    </location>
</feature>
<dbReference type="STRING" id="142588.SAMN04488559_11566"/>
<dbReference type="InterPro" id="IPR050171">
    <property type="entry name" value="MFS_Transporters"/>
</dbReference>
<protein>
    <submittedName>
        <fullName evidence="9">Predicted arabinose efflux permease, MFS family</fullName>
    </submittedName>
</protein>
<evidence type="ECO:0000256" key="6">
    <source>
        <dbReference type="ARBA" id="ARBA00023136"/>
    </source>
</evidence>
<keyword evidence="10" id="KW-1185">Reference proteome</keyword>
<dbReference type="InterPro" id="IPR020846">
    <property type="entry name" value="MFS_dom"/>
</dbReference>
<dbReference type="Proteomes" id="UP000198948">
    <property type="component" value="Unassembled WGS sequence"/>
</dbReference>
<dbReference type="InterPro" id="IPR011701">
    <property type="entry name" value="MFS"/>
</dbReference>
<feature type="transmembrane region" description="Helical" evidence="7">
    <location>
        <begin position="137"/>
        <end position="156"/>
    </location>
</feature>
<evidence type="ECO:0000256" key="5">
    <source>
        <dbReference type="ARBA" id="ARBA00022989"/>
    </source>
</evidence>